<accession>H6KZT5</accession>
<sequence length="36" mass="4105">MRFGQEALLVQKKGSLEEGLIKGAKLEFCAFFWSKN</sequence>
<evidence type="ECO:0000313" key="1">
    <source>
        <dbReference type="EMBL" id="AFC25861.1"/>
    </source>
</evidence>
<reference evidence="1 2" key="1">
    <citation type="journal article" date="2012" name="Stand. Genomic Sci.">
        <title>Complete genome sequencing and analysis of Saprospira grandis str. Lewin, a predatory marine bacterium.</title>
        <authorList>
            <person name="Saw J.H."/>
            <person name="Yuryev A."/>
            <person name="Kanbe M."/>
            <person name="Hou S."/>
            <person name="Young A.G."/>
            <person name="Aizawa S."/>
            <person name="Alam M."/>
        </authorList>
    </citation>
    <scope>NUCLEOTIDE SEQUENCE [LARGE SCALE GENOMIC DNA]</scope>
    <source>
        <strain evidence="1 2">Lewin</strain>
    </source>
</reference>
<proteinExistence type="predicted"/>
<dbReference type="EMBL" id="CP002831">
    <property type="protein sequence ID" value="AFC25861.1"/>
    <property type="molecule type" value="Genomic_DNA"/>
</dbReference>
<dbReference type="Proteomes" id="UP000007519">
    <property type="component" value="Chromosome"/>
</dbReference>
<evidence type="ECO:0000313" key="2">
    <source>
        <dbReference type="Proteomes" id="UP000007519"/>
    </source>
</evidence>
<gene>
    <name evidence="1" type="ordered locus">SGRA_3133</name>
</gene>
<dbReference type="STRING" id="984262.SGRA_3133"/>
<organism evidence="1 2">
    <name type="scientific">Saprospira grandis (strain Lewin)</name>
    <dbReference type="NCBI Taxonomy" id="984262"/>
    <lineage>
        <taxon>Bacteria</taxon>
        <taxon>Pseudomonadati</taxon>
        <taxon>Bacteroidota</taxon>
        <taxon>Saprospiria</taxon>
        <taxon>Saprospirales</taxon>
        <taxon>Saprospiraceae</taxon>
        <taxon>Saprospira</taxon>
    </lineage>
</organism>
<dbReference type="AlphaFoldDB" id="H6KZT5"/>
<dbReference type="HOGENOM" id="CLU_3358404_0_0_10"/>
<dbReference type="KEGG" id="sgn:SGRA_3133"/>
<name>H6KZT5_SAPGL</name>
<keyword evidence="2" id="KW-1185">Reference proteome</keyword>
<protein>
    <submittedName>
        <fullName evidence="1">Uncharacterized protein</fullName>
    </submittedName>
</protein>